<dbReference type="Proteomes" id="UP000184611">
    <property type="component" value="Unassembled WGS sequence"/>
</dbReference>
<evidence type="ECO:0000313" key="3">
    <source>
        <dbReference type="Proteomes" id="UP000184611"/>
    </source>
</evidence>
<feature type="transmembrane region" description="Helical" evidence="1">
    <location>
        <begin position="7"/>
        <end position="24"/>
    </location>
</feature>
<evidence type="ECO:0000256" key="1">
    <source>
        <dbReference type="SAM" id="Phobius"/>
    </source>
</evidence>
<dbReference type="OrthoDB" id="9860432at2"/>
<reference evidence="3" key="1">
    <citation type="submission" date="2016-12" db="EMBL/GenBank/DDBJ databases">
        <authorList>
            <person name="Varghese N."/>
            <person name="Submissions S."/>
        </authorList>
    </citation>
    <scope>NUCLEOTIDE SEQUENCE [LARGE SCALE GENOMIC DNA]</scope>
    <source>
        <strain evidence="3">DSM 18830</strain>
    </source>
</reference>
<accession>A0A1M7ZXD5</accession>
<keyword evidence="1" id="KW-1133">Transmembrane helix</keyword>
<name>A0A1M7ZXD5_9FLAO</name>
<dbReference type="RefSeq" id="WP_143165266.1">
    <property type="nucleotide sequence ID" value="NZ_CBCSEA010000005.1"/>
</dbReference>
<dbReference type="STRING" id="416016.SAMN05443547_1892"/>
<gene>
    <name evidence="2" type="ORF">SAMN05443547_1892</name>
</gene>
<organism evidence="2 3">
    <name type="scientific">Flavobacterium cucumis</name>
    <dbReference type="NCBI Taxonomy" id="416016"/>
    <lineage>
        <taxon>Bacteria</taxon>
        <taxon>Pseudomonadati</taxon>
        <taxon>Bacteroidota</taxon>
        <taxon>Flavobacteriia</taxon>
        <taxon>Flavobacteriales</taxon>
        <taxon>Flavobacteriaceae</taxon>
        <taxon>Flavobacterium</taxon>
    </lineage>
</organism>
<evidence type="ECO:0000313" key="2">
    <source>
        <dbReference type="EMBL" id="SHO73531.1"/>
    </source>
</evidence>
<sequence>MRYLRITGIRILLSFFLANMAIALLFENPSYNFPKILLHLLFMGLAYYGLTLYVNNKKK</sequence>
<keyword evidence="3" id="KW-1185">Reference proteome</keyword>
<keyword evidence="1" id="KW-0812">Transmembrane</keyword>
<feature type="transmembrane region" description="Helical" evidence="1">
    <location>
        <begin position="36"/>
        <end position="54"/>
    </location>
</feature>
<protein>
    <submittedName>
        <fullName evidence="2">Uncharacterized protein</fullName>
    </submittedName>
</protein>
<dbReference type="AlphaFoldDB" id="A0A1M7ZXD5"/>
<dbReference type="EMBL" id="FRYK01000003">
    <property type="protein sequence ID" value="SHO73531.1"/>
    <property type="molecule type" value="Genomic_DNA"/>
</dbReference>
<proteinExistence type="predicted"/>
<keyword evidence="1" id="KW-0472">Membrane</keyword>